<sequence>MSKNHKLFNRKVFYSIVLSAVVDWYRRLFDIDVRWPGSVGNNRVFSNRAVGRLHKEILIAANRGKSVGMLPSGWEQYQRIPFFF</sequence>
<dbReference type="Proteomes" id="UP000704712">
    <property type="component" value="Unassembled WGS sequence"/>
</dbReference>
<proteinExistence type="predicted"/>
<gene>
    <name evidence="1" type="ORF">GN244_ATG03903</name>
    <name evidence="2" type="ORF">GN958_ATG00738</name>
</gene>
<evidence type="ECO:0000313" key="3">
    <source>
        <dbReference type="Proteomes" id="UP000602510"/>
    </source>
</evidence>
<protein>
    <submittedName>
        <fullName evidence="1">Uncharacterized protein</fullName>
    </submittedName>
</protein>
<dbReference type="AlphaFoldDB" id="A0A833SNP7"/>
<keyword evidence="3" id="KW-1185">Reference proteome</keyword>
<dbReference type="EMBL" id="JAACNO010000100">
    <property type="protein sequence ID" value="KAF4150112.1"/>
    <property type="molecule type" value="Genomic_DNA"/>
</dbReference>
<dbReference type="EMBL" id="WSZM01000080">
    <property type="protein sequence ID" value="KAF4043591.1"/>
    <property type="molecule type" value="Genomic_DNA"/>
</dbReference>
<comment type="caution">
    <text evidence="1">The sequence shown here is derived from an EMBL/GenBank/DDBJ whole genome shotgun (WGS) entry which is preliminary data.</text>
</comment>
<organism evidence="1 3">
    <name type="scientific">Phytophthora infestans</name>
    <name type="common">Potato late blight agent</name>
    <name type="synonym">Botrytis infestans</name>
    <dbReference type="NCBI Taxonomy" id="4787"/>
    <lineage>
        <taxon>Eukaryota</taxon>
        <taxon>Sar</taxon>
        <taxon>Stramenopiles</taxon>
        <taxon>Oomycota</taxon>
        <taxon>Peronosporomycetes</taxon>
        <taxon>Peronosporales</taxon>
        <taxon>Peronosporaceae</taxon>
        <taxon>Phytophthora</taxon>
    </lineage>
</organism>
<evidence type="ECO:0000313" key="1">
    <source>
        <dbReference type="EMBL" id="KAF4043591.1"/>
    </source>
</evidence>
<accession>A0A833SNP7</accession>
<reference evidence="1" key="1">
    <citation type="submission" date="2020-04" db="EMBL/GenBank/DDBJ databases">
        <title>Hybrid Assembly of Korean Phytophthora infestans isolates.</title>
        <authorList>
            <person name="Prokchorchik M."/>
            <person name="Lee Y."/>
            <person name="Seo J."/>
            <person name="Cho J.-H."/>
            <person name="Park Y.-E."/>
            <person name="Jang D.-C."/>
            <person name="Im J.-S."/>
            <person name="Choi J.-G."/>
            <person name="Park H.-J."/>
            <person name="Lee G.-B."/>
            <person name="Lee Y.-G."/>
            <person name="Hong S.-Y."/>
            <person name="Cho K."/>
            <person name="Sohn K.H."/>
        </authorList>
    </citation>
    <scope>NUCLEOTIDE SEQUENCE</scope>
    <source>
        <strain evidence="1">KR_1_A1</strain>
        <strain evidence="2">KR_2_A2</strain>
    </source>
</reference>
<name>A0A833SNP7_PHYIN</name>
<dbReference type="Proteomes" id="UP000602510">
    <property type="component" value="Unassembled WGS sequence"/>
</dbReference>
<evidence type="ECO:0000313" key="2">
    <source>
        <dbReference type="EMBL" id="KAF4150112.1"/>
    </source>
</evidence>